<keyword evidence="1" id="KW-1015">Disulfide bond</keyword>
<organism evidence="3 4">
    <name type="scientific">Neovison vison</name>
    <name type="common">American mink</name>
    <name type="synonym">Mustela vison</name>
    <dbReference type="NCBI Taxonomy" id="452646"/>
    <lineage>
        <taxon>Eukaryota</taxon>
        <taxon>Metazoa</taxon>
        <taxon>Chordata</taxon>
        <taxon>Craniata</taxon>
        <taxon>Vertebrata</taxon>
        <taxon>Euteleostomi</taxon>
        <taxon>Mammalia</taxon>
        <taxon>Eutheria</taxon>
        <taxon>Laurasiatheria</taxon>
        <taxon>Carnivora</taxon>
        <taxon>Caniformia</taxon>
        <taxon>Musteloidea</taxon>
        <taxon>Mustelidae</taxon>
        <taxon>Mustelinae</taxon>
        <taxon>Neogale</taxon>
    </lineage>
</organism>
<evidence type="ECO:0000313" key="3">
    <source>
        <dbReference type="Ensembl" id="ENSNVIP00000023177.1"/>
    </source>
</evidence>
<dbReference type="Ensembl" id="ENSNVIT00000026949.1">
    <property type="protein sequence ID" value="ENSNVIP00000023177.1"/>
    <property type="gene ID" value="ENSNVIG00000018065.1"/>
</dbReference>
<dbReference type="PROSITE" id="PS50041">
    <property type="entry name" value="C_TYPE_LECTIN_2"/>
    <property type="match status" value="1"/>
</dbReference>
<proteinExistence type="predicted"/>
<dbReference type="InterPro" id="IPR001304">
    <property type="entry name" value="C-type_lectin-like"/>
</dbReference>
<protein>
    <recommendedName>
        <fullName evidence="2">C-type lectin domain-containing protein</fullName>
    </recommendedName>
</protein>
<dbReference type="InterPro" id="IPR016186">
    <property type="entry name" value="C-type_lectin-like/link_sf"/>
</dbReference>
<accession>A0A8C7BFC9</accession>
<dbReference type="AlphaFoldDB" id="A0A8C7BFC9"/>
<name>A0A8C7BFC9_NEOVI</name>
<dbReference type="InterPro" id="IPR016187">
    <property type="entry name" value="CTDL_fold"/>
</dbReference>
<reference evidence="3" key="1">
    <citation type="submission" date="2025-08" db="UniProtKB">
        <authorList>
            <consortium name="Ensembl"/>
        </authorList>
    </citation>
    <scope>IDENTIFICATION</scope>
</reference>
<evidence type="ECO:0000259" key="2">
    <source>
        <dbReference type="PROSITE" id="PS50041"/>
    </source>
</evidence>
<keyword evidence="4" id="KW-1185">Reference proteome</keyword>
<reference evidence="3" key="2">
    <citation type="submission" date="2025-09" db="UniProtKB">
        <authorList>
            <consortium name="Ensembl"/>
        </authorList>
    </citation>
    <scope>IDENTIFICATION</scope>
</reference>
<evidence type="ECO:0000313" key="4">
    <source>
        <dbReference type="Proteomes" id="UP000694425"/>
    </source>
</evidence>
<dbReference type="Proteomes" id="UP000694425">
    <property type="component" value="Unplaced"/>
</dbReference>
<dbReference type="GeneTree" id="ENSGT00960000189690"/>
<dbReference type="PROSITE" id="PS00615">
    <property type="entry name" value="C_TYPE_LECTIN_1"/>
    <property type="match status" value="1"/>
</dbReference>
<dbReference type="InterPro" id="IPR018378">
    <property type="entry name" value="C-type_lectin_CS"/>
</dbReference>
<dbReference type="Gene3D" id="3.10.100.10">
    <property type="entry name" value="Mannose-Binding Protein A, subunit A"/>
    <property type="match status" value="1"/>
</dbReference>
<dbReference type="Pfam" id="PF00059">
    <property type="entry name" value="Lectin_C"/>
    <property type="match status" value="1"/>
</dbReference>
<evidence type="ECO:0000256" key="1">
    <source>
        <dbReference type="ARBA" id="ARBA00023157"/>
    </source>
</evidence>
<feature type="domain" description="C-type lectin" evidence="2">
    <location>
        <begin position="46"/>
        <end position="95"/>
    </location>
</feature>
<dbReference type="SUPFAM" id="SSF56436">
    <property type="entry name" value="C-type lectin-like"/>
    <property type="match status" value="1"/>
</dbReference>
<sequence length="104" mass="11167">MERVFEPSFLKAAPLSLYHSLAGAWTFSAQSQGPALGGGAGLGSGWSRGADSVDGVHSFWKEGEPNNHGDEDCVELYNEGWNDNRCSVENFWTCEKPSSPCPGS</sequence>